<organism evidence="3 4">
    <name type="scientific">Stegodyphus mimosarum</name>
    <name type="common">African social velvet spider</name>
    <dbReference type="NCBI Taxonomy" id="407821"/>
    <lineage>
        <taxon>Eukaryota</taxon>
        <taxon>Metazoa</taxon>
        <taxon>Ecdysozoa</taxon>
        <taxon>Arthropoda</taxon>
        <taxon>Chelicerata</taxon>
        <taxon>Arachnida</taxon>
        <taxon>Araneae</taxon>
        <taxon>Araneomorphae</taxon>
        <taxon>Entelegynae</taxon>
        <taxon>Eresoidea</taxon>
        <taxon>Eresidae</taxon>
        <taxon>Stegodyphus</taxon>
    </lineage>
</organism>
<dbReference type="Proteomes" id="UP000054359">
    <property type="component" value="Unassembled WGS sequence"/>
</dbReference>
<dbReference type="PANTHER" id="PTHR22840">
    <property type="entry name" value="WD REPEAT-CONTAINING PROTEIN 36"/>
    <property type="match status" value="1"/>
</dbReference>
<evidence type="ECO:0000313" key="4">
    <source>
        <dbReference type="Proteomes" id="UP000054359"/>
    </source>
</evidence>
<dbReference type="STRING" id="407821.A0A087UMR6"/>
<dbReference type="PROSITE" id="PS50294">
    <property type="entry name" value="WD_REPEATS_REGION"/>
    <property type="match status" value="1"/>
</dbReference>
<dbReference type="InterPro" id="IPR059157">
    <property type="entry name" value="WDR36-Utp21_N"/>
</dbReference>
<evidence type="ECO:0000313" key="3">
    <source>
        <dbReference type="EMBL" id="KFM78655.1"/>
    </source>
</evidence>
<dbReference type="AlphaFoldDB" id="A0A087UMR6"/>
<dbReference type="SUPFAM" id="SSF50998">
    <property type="entry name" value="Quinoprotein alcohol dehydrogenase-like"/>
    <property type="match status" value="1"/>
</dbReference>
<dbReference type="Pfam" id="PF25168">
    <property type="entry name" value="Beta-prop_WDR36-Utp21_2nd"/>
    <property type="match status" value="1"/>
</dbReference>
<accession>A0A087UMR6</accession>
<evidence type="ECO:0000259" key="2">
    <source>
        <dbReference type="Pfam" id="PF25171"/>
    </source>
</evidence>
<dbReference type="EMBL" id="KK120606">
    <property type="protein sequence ID" value="KFM78655.1"/>
    <property type="molecule type" value="Genomic_DNA"/>
</dbReference>
<dbReference type="InterPro" id="IPR011047">
    <property type="entry name" value="Quinoprotein_ADH-like_sf"/>
</dbReference>
<keyword evidence="1" id="KW-0853">WD repeat</keyword>
<reference evidence="3 4" key="1">
    <citation type="submission" date="2013-11" db="EMBL/GenBank/DDBJ databases">
        <title>Genome sequencing of Stegodyphus mimosarum.</title>
        <authorList>
            <person name="Bechsgaard J."/>
        </authorList>
    </citation>
    <scope>NUCLEOTIDE SEQUENCE [LARGE SCALE GENOMIC DNA]</scope>
</reference>
<dbReference type="InterPro" id="IPR015943">
    <property type="entry name" value="WD40/YVTN_repeat-like_dom_sf"/>
</dbReference>
<evidence type="ECO:0000256" key="1">
    <source>
        <dbReference type="PROSITE-ProRule" id="PRU00221"/>
    </source>
</evidence>
<dbReference type="GO" id="GO:0034388">
    <property type="term" value="C:Pwp2p-containing subcomplex of 90S preribosome"/>
    <property type="evidence" value="ECO:0007669"/>
    <property type="project" value="TreeGrafter"/>
</dbReference>
<dbReference type="InterPro" id="IPR001680">
    <property type="entry name" value="WD40_rpt"/>
</dbReference>
<proteinExistence type="predicted"/>
<dbReference type="Gene3D" id="2.130.10.10">
    <property type="entry name" value="YVTN repeat-like/Quinoprotein amine dehydrogenase"/>
    <property type="match status" value="2"/>
</dbReference>
<dbReference type="FunFam" id="2.130.10.10:FF:000109">
    <property type="entry name" value="WD repeat domain 36"/>
    <property type="match status" value="1"/>
</dbReference>
<feature type="non-terminal residue" evidence="3">
    <location>
        <position position="470"/>
    </location>
</feature>
<dbReference type="GO" id="GO:0006364">
    <property type="term" value="P:rRNA processing"/>
    <property type="evidence" value="ECO:0007669"/>
    <property type="project" value="TreeGrafter"/>
</dbReference>
<feature type="domain" description="WDR36/Utp21 N-terminal" evidence="2">
    <location>
        <begin position="36"/>
        <end position="298"/>
    </location>
</feature>
<name>A0A087UMR6_STEMI</name>
<dbReference type="SMART" id="SM00320">
    <property type="entry name" value="WD40"/>
    <property type="match status" value="5"/>
</dbReference>
<dbReference type="OMA" id="NIIYAWR"/>
<dbReference type="PANTHER" id="PTHR22840:SF12">
    <property type="entry name" value="WD REPEAT-CONTAINING PROTEIN 36"/>
    <property type="match status" value="1"/>
</dbReference>
<dbReference type="GO" id="GO:0032040">
    <property type="term" value="C:small-subunit processome"/>
    <property type="evidence" value="ECO:0007669"/>
    <property type="project" value="TreeGrafter"/>
</dbReference>
<dbReference type="PROSITE" id="PS50082">
    <property type="entry name" value="WD_REPEATS_2"/>
    <property type="match status" value="1"/>
</dbReference>
<dbReference type="Pfam" id="PF25171">
    <property type="entry name" value="Beta-prop_WDR36-Utp21_1st"/>
    <property type="match status" value="1"/>
</dbReference>
<feature type="repeat" description="WD" evidence="1">
    <location>
        <begin position="264"/>
        <end position="295"/>
    </location>
</feature>
<dbReference type="OrthoDB" id="6420512at2759"/>
<sequence length="470" mass="52573">MNSKSKLFVPYRAIGFVSNHIPLSLRYINRRNENIVVTCVGSAFHTYGCSKLNLLSISGQHPGEISCITSDAYLVFTTCKNIIYAWRRGNELKHTYKAPSNVHLMLTFGPHLLAIYEDNTLLVWDIKEEVVAVEIPIANITVSAIVHPSTYLNKILLGSYEGRMQLINIKTCNVIYTFSGWGSPIVVLEQAPAVNVVAIGLESGDIYIHNLKYDETIMKFSQDWGPVIGISFRTDGPPIMATASTLGHVAVWDLEKKQLHSEIRDAHKGSVNGLKFLPNEPLLITSSSDNSIKIWIFDLPDDGGRLLRLREGHSNPPLKIRFHGLNGKNILSSGLDSTLRSFSTEADNLNKNLGQASFNRKAAKKKGLKHDTQKMLPIVDFSSDITREKDWDNIAAIHRHSKIVSTWSYEHCRMGNHKLVPERFKGIKGVEALCVYITSCGNFVLIGYNTGHLDKFNIQSGLHRGFYGRD</sequence>
<keyword evidence="4" id="KW-1185">Reference proteome</keyword>
<gene>
    <name evidence="3" type="ORF">X975_05020</name>
</gene>
<protein>
    <submittedName>
        <fullName evidence="3">WD repeat-containing protein 36</fullName>
    </submittedName>
</protein>